<dbReference type="OrthoDB" id="1661761at2"/>
<organism evidence="1 2">
    <name type="scientific">Clostridium neonatale</name>
    <dbReference type="NCBI Taxonomy" id="137838"/>
    <lineage>
        <taxon>Bacteria</taxon>
        <taxon>Bacillati</taxon>
        <taxon>Bacillota</taxon>
        <taxon>Clostridia</taxon>
        <taxon>Eubacteriales</taxon>
        <taxon>Clostridiaceae</taxon>
        <taxon>Clostridium</taxon>
    </lineage>
</organism>
<dbReference type="AlphaFoldDB" id="A0A2A7MIB7"/>
<dbReference type="RefSeq" id="WP_058295601.1">
    <property type="nucleotide sequence ID" value="NZ_CAMRXB010000049.1"/>
</dbReference>
<dbReference type="Proteomes" id="UP000220840">
    <property type="component" value="Unassembled WGS sequence"/>
</dbReference>
<sequence>MNRIYEKLNDIQELDDKVILKKIMMSVFSSLEEYSNEKYAQLEERVFDEVEYVEEKYNIYSTIIRRNELDITDEIFFPMIEKDKEEKTYDIKDLLGTLSNNKTYELFSIFLKCDYCIFKKFINSNLKIKGTITTNKGTHEAYFKVIENSEYKNKISNLYKAFINNNIRWKTLNMPYVNKIAKVMLVSYEGEFEKDESIMKIDIDFEEYSKYIKYDMVPIWNVKNIKMKCNGFPVPCIDKINYEHNISLAKEGKDSGYLVNASDEEINYVTFKDDSILLTSKISNPVTWRIYKIVNYKEDKIRAYEYEIMNNYMNINFSNKFLFNNRYMIKSKSEIERLIASFKISEKLIFKDVTVEDLLKEESREIYDANDFIIDEIREDNVKKALVLYFEPRNKTDYLNNDILSFLVGEVQFIYPEYKCEGRLI</sequence>
<comment type="caution">
    <text evidence="1">The sequence shown here is derived from an EMBL/GenBank/DDBJ whole genome shotgun (WGS) entry which is preliminary data.</text>
</comment>
<dbReference type="STRING" id="137838.GCA_001458595_02869"/>
<protein>
    <submittedName>
        <fullName evidence="1">Normocyte-binding protein</fullName>
    </submittedName>
</protein>
<gene>
    <name evidence="1" type="ORF">CQ394_06995</name>
</gene>
<evidence type="ECO:0000313" key="1">
    <source>
        <dbReference type="EMBL" id="PEG31444.1"/>
    </source>
</evidence>
<reference evidence="1 2" key="1">
    <citation type="submission" date="2017-10" db="EMBL/GenBank/DDBJ databases">
        <title>Effective Description of Clostridium neonatale sp. nov. linked to necrotizing enterocolitis in neonates and a clarification of species assignable to the genus Clostridium (Prazmowski 1880) emend. Lawson and Rainey 2016.</title>
        <authorList>
            <person name="Bernard K."/>
            <person name="Burdz T."/>
            <person name="Wiebe D."/>
            <person name="Balcewich B."/>
            <person name="Alfa M."/>
            <person name="Bernier A.-M."/>
        </authorList>
    </citation>
    <scope>NUCLEOTIDE SEQUENCE [LARGE SCALE GENOMIC DNA]</scope>
    <source>
        <strain evidence="1 2">LCDC99A005</strain>
    </source>
</reference>
<keyword evidence="2" id="KW-1185">Reference proteome</keyword>
<accession>A0A2A7MIB7</accession>
<dbReference type="EMBL" id="PDCJ01000001">
    <property type="protein sequence ID" value="PEG31444.1"/>
    <property type="molecule type" value="Genomic_DNA"/>
</dbReference>
<evidence type="ECO:0000313" key="2">
    <source>
        <dbReference type="Proteomes" id="UP000220840"/>
    </source>
</evidence>
<name>A0A2A7MIB7_9CLOT</name>
<proteinExistence type="predicted"/>